<dbReference type="AlphaFoldDB" id="A0AAW1WQ20"/>
<dbReference type="EMBL" id="JBEDUW010000005">
    <property type="protein sequence ID" value="KAK9926722.1"/>
    <property type="molecule type" value="Genomic_DNA"/>
</dbReference>
<dbReference type="CDD" id="cd10017">
    <property type="entry name" value="B3_DNA"/>
    <property type="match status" value="1"/>
</dbReference>
<feature type="compositionally biased region" description="Low complexity" evidence="6">
    <location>
        <begin position="120"/>
        <end position="135"/>
    </location>
</feature>
<evidence type="ECO:0000256" key="6">
    <source>
        <dbReference type="SAM" id="MobiDB-lite"/>
    </source>
</evidence>
<dbReference type="Proteomes" id="UP001457282">
    <property type="component" value="Unassembled WGS sequence"/>
</dbReference>
<reference evidence="8 9" key="1">
    <citation type="journal article" date="2023" name="G3 (Bethesda)">
        <title>A chromosome-length genome assembly and annotation of blackberry (Rubus argutus, cv. 'Hillquist').</title>
        <authorList>
            <person name="Bruna T."/>
            <person name="Aryal R."/>
            <person name="Dudchenko O."/>
            <person name="Sargent D.J."/>
            <person name="Mead D."/>
            <person name="Buti M."/>
            <person name="Cavallini A."/>
            <person name="Hytonen T."/>
            <person name="Andres J."/>
            <person name="Pham M."/>
            <person name="Weisz D."/>
            <person name="Mascagni F."/>
            <person name="Usai G."/>
            <person name="Natali L."/>
            <person name="Bassil N."/>
            <person name="Fernandez G.E."/>
            <person name="Lomsadze A."/>
            <person name="Armour M."/>
            <person name="Olukolu B."/>
            <person name="Poorten T."/>
            <person name="Britton C."/>
            <person name="Davik J."/>
            <person name="Ashrafi H."/>
            <person name="Aiden E.L."/>
            <person name="Borodovsky M."/>
            <person name="Worthington M."/>
        </authorList>
    </citation>
    <scope>NUCLEOTIDE SEQUENCE [LARGE SCALE GENOMIC DNA]</scope>
    <source>
        <strain evidence="8">PI 553951</strain>
    </source>
</reference>
<protein>
    <recommendedName>
        <fullName evidence="7">TF-B3 domain-containing protein</fullName>
    </recommendedName>
</protein>
<evidence type="ECO:0000313" key="9">
    <source>
        <dbReference type="Proteomes" id="UP001457282"/>
    </source>
</evidence>
<organism evidence="8 9">
    <name type="scientific">Rubus argutus</name>
    <name type="common">Southern blackberry</name>
    <dbReference type="NCBI Taxonomy" id="59490"/>
    <lineage>
        <taxon>Eukaryota</taxon>
        <taxon>Viridiplantae</taxon>
        <taxon>Streptophyta</taxon>
        <taxon>Embryophyta</taxon>
        <taxon>Tracheophyta</taxon>
        <taxon>Spermatophyta</taxon>
        <taxon>Magnoliopsida</taxon>
        <taxon>eudicotyledons</taxon>
        <taxon>Gunneridae</taxon>
        <taxon>Pentapetalae</taxon>
        <taxon>rosids</taxon>
        <taxon>fabids</taxon>
        <taxon>Rosales</taxon>
        <taxon>Rosaceae</taxon>
        <taxon>Rosoideae</taxon>
        <taxon>Rosoideae incertae sedis</taxon>
        <taxon>Rubus</taxon>
    </lineage>
</organism>
<comment type="caution">
    <text evidence="8">The sequence shown here is derived from an EMBL/GenBank/DDBJ whole genome shotgun (WGS) entry which is preliminary data.</text>
</comment>
<dbReference type="GO" id="GO:0003677">
    <property type="term" value="F:DNA binding"/>
    <property type="evidence" value="ECO:0007669"/>
    <property type="project" value="UniProtKB-KW"/>
</dbReference>
<name>A0AAW1WQ20_RUBAR</name>
<keyword evidence="4" id="KW-0804">Transcription</keyword>
<keyword evidence="9" id="KW-1185">Reference proteome</keyword>
<evidence type="ECO:0000313" key="8">
    <source>
        <dbReference type="EMBL" id="KAK9926722.1"/>
    </source>
</evidence>
<evidence type="ECO:0000256" key="5">
    <source>
        <dbReference type="ARBA" id="ARBA00023242"/>
    </source>
</evidence>
<comment type="subcellular location">
    <subcellularLocation>
        <location evidence="1">Nucleus</location>
    </subcellularLocation>
</comment>
<evidence type="ECO:0000259" key="7">
    <source>
        <dbReference type="PROSITE" id="PS50863"/>
    </source>
</evidence>
<dbReference type="SUPFAM" id="SSF101936">
    <property type="entry name" value="DNA-binding pseudobarrel domain"/>
    <property type="match status" value="1"/>
</dbReference>
<dbReference type="PROSITE" id="PS50863">
    <property type="entry name" value="B3"/>
    <property type="match status" value="1"/>
</dbReference>
<feature type="region of interest" description="Disordered" evidence="6">
    <location>
        <begin position="57"/>
        <end position="149"/>
    </location>
</feature>
<feature type="compositionally biased region" description="Basic and acidic residues" evidence="6">
    <location>
        <begin position="76"/>
        <end position="90"/>
    </location>
</feature>
<dbReference type="InterPro" id="IPR015300">
    <property type="entry name" value="DNA-bd_pseudobarrel_sf"/>
</dbReference>
<gene>
    <name evidence="8" type="ORF">M0R45_023935</name>
</gene>
<dbReference type="GO" id="GO:0005634">
    <property type="term" value="C:nucleus"/>
    <property type="evidence" value="ECO:0007669"/>
    <property type="project" value="UniProtKB-SubCell"/>
</dbReference>
<proteinExistence type="predicted"/>
<accession>A0AAW1WQ20</accession>
<evidence type="ECO:0000256" key="1">
    <source>
        <dbReference type="ARBA" id="ARBA00004123"/>
    </source>
</evidence>
<evidence type="ECO:0000256" key="3">
    <source>
        <dbReference type="ARBA" id="ARBA00023125"/>
    </source>
</evidence>
<feature type="domain" description="TF-B3" evidence="7">
    <location>
        <begin position="238"/>
        <end position="333"/>
    </location>
</feature>
<dbReference type="Gene3D" id="2.40.330.10">
    <property type="entry name" value="DNA-binding pseudobarrel domain"/>
    <property type="match status" value="1"/>
</dbReference>
<sequence>MKIESVDLTSDPCSQEVIPERKDEVKMIIENVIVDLTSDPCSEVVFEKEESLDLSTKVDNQSSTSNTRAIPSDAAEFERTEEINKTEAKVRKMPSGKDSCIETSGHPFPIHSENPEENVETVSDTSKTTSDVSNKVNKECPTADGSELLSGNDQVAISQNKPDFIDASKKLTGISESMHIPITSGCQYDSGESLKISYKLQNLSNFARENDGALPVVKPEPVDPDEVATCTSFMISCLVATGRQSFLELPKSLPVPLNTTRARPKLDRRIVFLQGPDERLWPVLYIQKYYFRTLANGWEAFSMANNIEQGDQCTFEVKSPTEAICSVQVIKRRVVGMEIFDDLQNL</sequence>
<feature type="compositionally biased region" description="Polar residues" evidence="6">
    <location>
        <begin position="57"/>
        <end position="69"/>
    </location>
</feature>
<dbReference type="Pfam" id="PF02362">
    <property type="entry name" value="B3"/>
    <property type="match status" value="1"/>
</dbReference>
<keyword evidence="5" id="KW-0539">Nucleus</keyword>
<keyword evidence="3" id="KW-0238">DNA-binding</keyword>
<evidence type="ECO:0000256" key="4">
    <source>
        <dbReference type="ARBA" id="ARBA00023163"/>
    </source>
</evidence>
<evidence type="ECO:0000256" key="2">
    <source>
        <dbReference type="ARBA" id="ARBA00023015"/>
    </source>
</evidence>
<dbReference type="InterPro" id="IPR003340">
    <property type="entry name" value="B3_DNA-bd"/>
</dbReference>
<keyword evidence="2" id="KW-0805">Transcription regulation</keyword>